<gene>
    <name evidence="1" type="ORF">C2G38_2190577</name>
</gene>
<dbReference type="SUPFAM" id="SSF53098">
    <property type="entry name" value="Ribonuclease H-like"/>
    <property type="match status" value="1"/>
</dbReference>
<evidence type="ECO:0000313" key="2">
    <source>
        <dbReference type="Proteomes" id="UP000266673"/>
    </source>
</evidence>
<protein>
    <recommendedName>
        <fullName evidence="3">RNase H type-1 domain-containing protein</fullName>
    </recommendedName>
</protein>
<dbReference type="EMBL" id="QKWP01000693">
    <property type="protein sequence ID" value="RIB16204.1"/>
    <property type="molecule type" value="Genomic_DNA"/>
</dbReference>
<dbReference type="OrthoDB" id="2447560at2759"/>
<dbReference type="Proteomes" id="UP000266673">
    <property type="component" value="Unassembled WGS sequence"/>
</dbReference>
<organism evidence="1 2">
    <name type="scientific">Gigaspora rosea</name>
    <dbReference type="NCBI Taxonomy" id="44941"/>
    <lineage>
        <taxon>Eukaryota</taxon>
        <taxon>Fungi</taxon>
        <taxon>Fungi incertae sedis</taxon>
        <taxon>Mucoromycota</taxon>
        <taxon>Glomeromycotina</taxon>
        <taxon>Glomeromycetes</taxon>
        <taxon>Diversisporales</taxon>
        <taxon>Gigasporaceae</taxon>
        <taxon>Gigaspora</taxon>
    </lineage>
</organism>
<evidence type="ECO:0000313" key="1">
    <source>
        <dbReference type="EMBL" id="RIB16204.1"/>
    </source>
</evidence>
<dbReference type="AlphaFoldDB" id="A0A397V104"/>
<accession>A0A397V104</accession>
<reference evidence="1 2" key="1">
    <citation type="submission" date="2018-06" db="EMBL/GenBank/DDBJ databases">
        <title>Comparative genomics reveals the genomic features of Rhizophagus irregularis, R. cerebriforme, R. diaphanum and Gigaspora rosea, and their symbiotic lifestyle signature.</title>
        <authorList>
            <person name="Morin E."/>
            <person name="San Clemente H."/>
            <person name="Chen E.C.H."/>
            <person name="De La Providencia I."/>
            <person name="Hainaut M."/>
            <person name="Kuo A."/>
            <person name="Kohler A."/>
            <person name="Murat C."/>
            <person name="Tang N."/>
            <person name="Roy S."/>
            <person name="Loubradou J."/>
            <person name="Henrissat B."/>
            <person name="Grigoriev I.V."/>
            <person name="Corradi N."/>
            <person name="Roux C."/>
            <person name="Martin F.M."/>
        </authorList>
    </citation>
    <scope>NUCLEOTIDE SEQUENCE [LARGE SCALE GENOMIC DNA]</scope>
    <source>
        <strain evidence="1 2">DAOM 194757</strain>
    </source>
</reference>
<dbReference type="InterPro" id="IPR036397">
    <property type="entry name" value="RNaseH_sf"/>
</dbReference>
<dbReference type="GO" id="GO:0003676">
    <property type="term" value="F:nucleic acid binding"/>
    <property type="evidence" value="ECO:0007669"/>
    <property type="project" value="InterPro"/>
</dbReference>
<sequence length="308" mass="35761">MVKKAWESLDDIRKRAVSREQLGKILRGTCESGDTEKVRRNKMARGIIHKETRKHLYDQGISNNRITKLLVQFMQDWLQFFQDEIWNSCCKSVLVWEKEIGVRKKEKYEKKKRKVTNRKTEVVKRAVKRKEEDQAIQRSKKNGQEGSHDRLQVLAGEPLFRTLTKMEKSEEVDKNSKVVQGTYGGMQGWASSTRAELMGIVEALLIVPKVSEVTFNTDSQIAINLIKTALRIQRTREWLKLNNPGILNTLAKQGRKEGKLVDIHAVSTREFFLKPTWHMKTVETPLRGMIKKLLGVTHKAEDFSMWEK</sequence>
<dbReference type="Gene3D" id="3.30.420.10">
    <property type="entry name" value="Ribonuclease H-like superfamily/Ribonuclease H"/>
    <property type="match status" value="1"/>
</dbReference>
<proteinExistence type="predicted"/>
<keyword evidence="2" id="KW-1185">Reference proteome</keyword>
<dbReference type="InterPro" id="IPR012337">
    <property type="entry name" value="RNaseH-like_sf"/>
</dbReference>
<comment type="caution">
    <text evidence="1">The sequence shown here is derived from an EMBL/GenBank/DDBJ whole genome shotgun (WGS) entry which is preliminary data.</text>
</comment>
<name>A0A397V104_9GLOM</name>
<evidence type="ECO:0008006" key="3">
    <source>
        <dbReference type="Google" id="ProtNLM"/>
    </source>
</evidence>